<dbReference type="PANTHER" id="PTHR20881:SF0">
    <property type="entry name" value="3-METHYL-2-OXOBUTANOATE HYDROXYMETHYLTRANSFERASE"/>
    <property type="match status" value="1"/>
</dbReference>
<keyword evidence="9" id="KW-0489">Methyltransferase</keyword>
<evidence type="ECO:0000313" key="9">
    <source>
        <dbReference type="EMBL" id="AWL91727.1"/>
    </source>
</evidence>
<name>A0A2U8P227_9BRAD</name>
<feature type="binding site" evidence="8">
    <location>
        <position position="52"/>
    </location>
    <ligand>
        <name>Mg(2+)</name>
        <dbReference type="ChEBI" id="CHEBI:18420"/>
    </ligand>
</feature>
<keyword evidence="4 8" id="KW-0566">Pantothenate biosynthesis</keyword>
<organism evidence="9 10">
    <name type="scientific">Bradyrhizobium ottawaense</name>
    <dbReference type="NCBI Taxonomy" id="931866"/>
    <lineage>
        <taxon>Bacteria</taxon>
        <taxon>Pseudomonadati</taxon>
        <taxon>Pseudomonadota</taxon>
        <taxon>Alphaproteobacteria</taxon>
        <taxon>Hyphomicrobiales</taxon>
        <taxon>Nitrobacteraceae</taxon>
        <taxon>Bradyrhizobium</taxon>
    </lineage>
</organism>
<reference evidence="9 10" key="2">
    <citation type="journal article" date="2017" name="Syst. Appl. Microbiol.">
        <title>Soybeans inoculated with root zone soils of Canadian native legumes harbour diverse and novel Bradyrhizobium spp. that possess agricultural potential.</title>
        <authorList>
            <person name="Bromfield E.S.P."/>
            <person name="Cloutier S."/>
            <person name="Tambong J.T."/>
            <person name="Tran Thi T.V."/>
        </authorList>
    </citation>
    <scope>NUCLEOTIDE SEQUENCE [LARGE SCALE GENOMIC DNA]</scope>
    <source>
        <strain evidence="9 10">OO99</strain>
    </source>
</reference>
<comment type="subunit">
    <text evidence="2 8">Homodecamer; pentamer of dimers.</text>
</comment>
<comment type="subcellular location">
    <subcellularLocation>
        <location evidence="8">Cytoplasm</location>
    </subcellularLocation>
</comment>
<dbReference type="UniPathway" id="UPA00028">
    <property type="reaction ID" value="UER00003"/>
</dbReference>
<feature type="binding site" evidence="8">
    <location>
        <begin position="52"/>
        <end position="53"/>
    </location>
    <ligand>
        <name>3-methyl-2-oxobutanoate</name>
        <dbReference type="ChEBI" id="CHEBI:11851"/>
    </ligand>
</feature>
<comment type="caution">
    <text evidence="8">Lacks conserved residue(s) required for the propagation of feature annotation.</text>
</comment>
<evidence type="ECO:0000256" key="8">
    <source>
        <dbReference type="HAMAP-Rule" id="MF_00156"/>
    </source>
</evidence>
<dbReference type="FunFam" id="3.20.20.60:FF:000053">
    <property type="entry name" value="3-methyl-2-oxobutanoate hydroxymethyltransferase"/>
    <property type="match status" value="1"/>
</dbReference>
<evidence type="ECO:0000256" key="1">
    <source>
        <dbReference type="ARBA" id="ARBA00008676"/>
    </source>
</evidence>
<dbReference type="EMBL" id="CP029425">
    <property type="protein sequence ID" value="AWL91727.1"/>
    <property type="molecule type" value="Genomic_DNA"/>
</dbReference>
<comment type="function">
    <text evidence="8">Catalyzes the reversible reaction in which hydroxymethyl group from 5,10-methylenetetrahydrofolate is transferred onto alpha-ketoisovalerate to form ketopantoate.</text>
</comment>
<proteinExistence type="inferred from homology"/>
<evidence type="ECO:0000256" key="6">
    <source>
        <dbReference type="ARBA" id="ARBA00022723"/>
    </source>
</evidence>
<keyword evidence="5 8" id="KW-0808">Transferase</keyword>
<keyword evidence="3 8" id="KW-0963">Cytoplasm</keyword>
<comment type="cofactor">
    <cofactor evidence="8">
        <name>Mg(2+)</name>
        <dbReference type="ChEBI" id="CHEBI:18420"/>
    </cofactor>
    <text evidence="8">Binds 1 Mg(2+) ion per subunit.</text>
</comment>
<dbReference type="InterPro" id="IPR015813">
    <property type="entry name" value="Pyrv/PenolPyrv_kinase-like_dom"/>
</dbReference>
<dbReference type="InterPro" id="IPR003700">
    <property type="entry name" value="Pantoate_hydroxy_MeTrfase"/>
</dbReference>
<dbReference type="PANTHER" id="PTHR20881">
    <property type="entry name" value="3-METHYL-2-OXOBUTANOATE HYDROXYMETHYLTRANSFERASE"/>
    <property type="match status" value="1"/>
</dbReference>
<dbReference type="EC" id="2.1.2.11" evidence="8"/>
<dbReference type="GO" id="GO:0008168">
    <property type="term" value="F:methyltransferase activity"/>
    <property type="evidence" value="ECO:0007669"/>
    <property type="project" value="UniProtKB-KW"/>
</dbReference>
<evidence type="ECO:0000256" key="3">
    <source>
        <dbReference type="ARBA" id="ARBA00022490"/>
    </source>
</evidence>
<keyword evidence="6 8" id="KW-0479">Metal-binding</keyword>
<sequence>MSRVSEQPVDRITIPLLQRWKQDGRRLVMTTAYDAVAAPIPDPSIDISLVGDSGGNVCLGFENTPPVSVAMMNHHLEAAVRSKPRALLVADMSFLSFHVSVEETIRNAGGFLQRGAAAARLEGGGKRIEMVRAIVDCEIPVMGHLGLIPQSVNVMGGFKVQGRKVDEALRLLDDAHRLQEASCFALVLEGTPAELTARVSDSLTIPTIGIGSGPDCSEQVLCFMTCWAKPKVIAPNSFPPIRKAFSSSMMRFRAGQRMSAVARSPARKSPIGFPKALGRQLPTARHPPQIITSVAELRRTLAKSRSANQRAGLCRRWAISTMATWR</sequence>
<dbReference type="Pfam" id="PF02548">
    <property type="entry name" value="Pantoate_transf"/>
    <property type="match status" value="1"/>
</dbReference>
<gene>
    <name evidence="8 9" type="primary">panB</name>
    <name evidence="9" type="ORF">CIT37_05480</name>
</gene>
<protein>
    <recommendedName>
        <fullName evidence="8">3-methyl-2-oxobutanoate hydroxymethyltransferase</fullName>
        <ecNumber evidence="8">2.1.2.11</ecNumber>
    </recommendedName>
    <alternativeName>
        <fullName evidence="8">Ketopantoate hydroxymethyltransferase</fullName>
        <shortName evidence="8">KPHMT</shortName>
    </alternativeName>
</protein>
<dbReference type="GO" id="GO:0015940">
    <property type="term" value="P:pantothenate biosynthetic process"/>
    <property type="evidence" value="ECO:0007669"/>
    <property type="project" value="UniProtKB-UniRule"/>
</dbReference>
<keyword evidence="7 8" id="KW-0460">Magnesium</keyword>
<dbReference type="SUPFAM" id="SSF51621">
    <property type="entry name" value="Phosphoenolpyruvate/pyruvate domain"/>
    <property type="match status" value="1"/>
</dbReference>
<evidence type="ECO:0000256" key="2">
    <source>
        <dbReference type="ARBA" id="ARBA00011424"/>
    </source>
</evidence>
<evidence type="ECO:0000256" key="4">
    <source>
        <dbReference type="ARBA" id="ARBA00022655"/>
    </source>
</evidence>
<evidence type="ECO:0000256" key="5">
    <source>
        <dbReference type="ARBA" id="ARBA00022679"/>
    </source>
</evidence>
<dbReference type="HAMAP" id="MF_00156">
    <property type="entry name" value="PanB"/>
    <property type="match status" value="1"/>
</dbReference>
<accession>A0A2U8P227</accession>
<dbReference type="NCBIfam" id="TIGR00222">
    <property type="entry name" value="panB"/>
    <property type="match status" value="1"/>
</dbReference>
<comment type="pathway">
    <text evidence="8">Cofactor biosynthesis; (R)-pantothenate biosynthesis; (R)-pantoate from 3-methyl-2-oxobutanoate: step 1/2.</text>
</comment>
<comment type="catalytic activity">
    <reaction evidence="8">
        <text>(6R)-5,10-methylene-5,6,7,8-tetrahydrofolate + 3-methyl-2-oxobutanoate + H2O = 2-dehydropantoate + (6S)-5,6,7,8-tetrahydrofolate</text>
        <dbReference type="Rhea" id="RHEA:11824"/>
        <dbReference type="ChEBI" id="CHEBI:11561"/>
        <dbReference type="ChEBI" id="CHEBI:11851"/>
        <dbReference type="ChEBI" id="CHEBI:15377"/>
        <dbReference type="ChEBI" id="CHEBI:15636"/>
        <dbReference type="ChEBI" id="CHEBI:57453"/>
        <dbReference type="EC" id="2.1.2.11"/>
    </reaction>
</comment>
<reference evidence="9 10" key="1">
    <citation type="journal article" date="2014" name="Int. J. Syst. Evol. Microbiol.">
        <title>Bradyrhizobium ottawaense sp. nov., a symbiotic nitrogen fixing bacterium from root nodules of soybeans in Canada.</title>
        <authorList>
            <person name="Yu X."/>
            <person name="Cloutier S."/>
            <person name="Tambong J.T."/>
            <person name="Bromfield E.S."/>
        </authorList>
    </citation>
    <scope>NUCLEOTIDE SEQUENCE [LARGE SCALE GENOMIC DNA]</scope>
    <source>
        <strain evidence="9 10">OO99</strain>
    </source>
</reference>
<feature type="binding site" evidence="8">
    <location>
        <position position="91"/>
    </location>
    <ligand>
        <name>3-methyl-2-oxobutanoate</name>
        <dbReference type="ChEBI" id="CHEBI:11851"/>
    </ligand>
</feature>
<feature type="binding site" evidence="8">
    <location>
        <position position="91"/>
    </location>
    <ligand>
        <name>Mg(2+)</name>
        <dbReference type="ChEBI" id="CHEBI:18420"/>
    </ligand>
</feature>
<dbReference type="CDD" id="cd06557">
    <property type="entry name" value="KPHMT-like"/>
    <property type="match status" value="1"/>
</dbReference>
<dbReference type="InterPro" id="IPR040442">
    <property type="entry name" value="Pyrv_kinase-like_dom_sf"/>
</dbReference>
<feature type="active site" description="Proton acceptor" evidence="8">
    <location>
        <position position="189"/>
    </location>
</feature>
<dbReference type="GO" id="GO:0005737">
    <property type="term" value="C:cytoplasm"/>
    <property type="evidence" value="ECO:0007669"/>
    <property type="project" value="UniProtKB-SubCell"/>
</dbReference>
<feature type="binding site" evidence="8">
    <location>
        <position position="122"/>
    </location>
    <ligand>
        <name>Mg(2+)</name>
        <dbReference type="ChEBI" id="CHEBI:18420"/>
    </ligand>
</feature>
<dbReference type="Proteomes" id="UP000215703">
    <property type="component" value="Chromosome"/>
</dbReference>
<dbReference type="Gene3D" id="3.20.20.60">
    <property type="entry name" value="Phosphoenolpyruvate-binding domains"/>
    <property type="match status" value="1"/>
</dbReference>
<comment type="similarity">
    <text evidence="1 8">Belongs to the PanB family.</text>
</comment>
<dbReference type="GO" id="GO:0000287">
    <property type="term" value="F:magnesium ion binding"/>
    <property type="evidence" value="ECO:0007669"/>
    <property type="project" value="TreeGrafter"/>
</dbReference>
<dbReference type="GO" id="GO:0003864">
    <property type="term" value="F:3-methyl-2-oxobutanoate hydroxymethyltransferase activity"/>
    <property type="evidence" value="ECO:0007669"/>
    <property type="project" value="UniProtKB-UniRule"/>
</dbReference>
<dbReference type="AlphaFoldDB" id="A0A2U8P227"/>
<evidence type="ECO:0000256" key="7">
    <source>
        <dbReference type="ARBA" id="ARBA00022842"/>
    </source>
</evidence>
<dbReference type="GO" id="GO:0032259">
    <property type="term" value="P:methylation"/>
    <property type="evidence" value="ECO:0007669"/>
    <property type="project" value="UniProtKB-KW"/>
</dbReference>
<evidence type="ECO:0000313" key="10">
    <source>
        <dbReference type="Proteomes" id="UP000215703"/>
    </source>
</evidence>